<dbReference type="OrthoDB" id="9781752at2"/>
<sequence>MNYSKQRDLFPGGNTSKGFYSFYRYILTQEDANKIICLKGGPGTGKSSFMKKIGAYFLDLGYSLEYHHCSSDNNSLDGLVIKELNVAILDGTSPHVVDPITPGAVDEIVNLGIALNMDVLSKNKKELISINKEIGKTFKRAYRFLGAAKSVHEDWSTLNYESLNSYKVNTFMDKIKGEILTSSKSGFGGERHLFGTAFTPNGIVTYNKALSSNIDKLYTLKGGPGFGKTDILRYIGSEAQKLGYFVEYLHDPLIPERLENIIIPEISTGIFTTNEISRLSYDCNVYDMKDLCSSQALSSRKSEVENDKILFDTLITKALQCIKKAKSFHDELESYYIKAMDFSVVDDIYKDTLKKIEKYTK</sequence>
<dbReference type="SUPFAM" id="SSF52540">
    <property type="entry name" value="P-loop containing nucleoside triphosphate hydrolases"/>
    <property type="match status" value="1"/>
</dbReference>
<accession>A0A174FC78</accession>
<reference evidence="1 2" key="1">
    <citation type="submission" date="2016-06" db="EMBL/GenBank/DDBJ databases">
        <authorList>
            <person name="Kjaerup R.B."/>
            <person name="Dalgaard T.S."/>
            <person name="Juul-Madsen H.R."/>
        </authorList>
    </citation>
    <scope>NUCLEOTIDE SEQUENCE [LARGE SCALE GENOMIC DNA]</scope>
    <source>
        <strain evidence="1 2">373-A1</strain>
    </source>
</reference>
<keyword evidence="2" id="KW-1185">Reference proteome</keyword>
<dbReference type="eggNOG" id="COG1484">
    <property type="taxonomic scope" value="Bacteria"/>
</dbReference>
<dbReference type="RefSeq" id="WP_027097224.1">
    <property type="nucleotide sequence ID" value="NZ_CABHIH010000002.1"/>
</dbReference>
<dbReference type="GeneID" id="42775060"/>
<dbReference type="Proteomes" id="UP000092714">
    <property type="component" value="Unassembled WGS sequence"/>
</dbReference>
<evidence type="ECO:0000313" key="2">
    <source>
        <dbReference type="Proteomes" id="UP000092714"/>
    </source>
</evidence>
<gene>
    <name evidence="1" type="ORF">CP373A1_04785</name>
</gene>
<evidence type="ECO:0000313" key="1">
    <source>
        <dbReference type="EMBL" id="OBY11708.1"/>
    </source>
</evidence>
<protein>
    <submittedName>
        <fullName evidence="1">ATPase</fullName>
    </submittedName>
</protein>
<name>A0A174FC78_9CLOT</name>
<dbReference type="AlphaFoldDB" id="A0A174FC78"/>
<proteinExistence type="predicted"/>
<organism evidence="1 2">
    <name type="scientific">Clostridium paraputrificum</name>
    <dbReference type="NCBI Taxonomy" id="29363"/>
    <lineage>
        <taxon>Bacteria</taxon>
        <taxon>Bacillati</taxon>
        <taxon>Bacillota</taxon>
        <taxon>Clostridia</taxon>
        <taxon>Eubacteriales</taxon>
        <taxon>Clostridiaceae</taxon>
        <taxon>Clostridium</taxon>
    </lineage>
</organism>
<comment type="caution">
    <text evidence="1">The sequence shown here is derived from an EMBL/GenBank/DDBJ whole genome shotgun (WGS) entry which is preliminary data.</text>
</comment>
<dbReference type="EMBL" id="MAPZ01000011">
    <property type="protein sequence ID" value="OBY11708.1"/>
    <property type="molecule type" value="Genomic_DNA"/>
</dbReference>
<dbReference type="InterPro" id="IPR027417">
    <property type="entry name" value="P-loop_NTPase"/>
</dbReference>